<dbReference type="KEGG" id="pif:PITG_22428"/>
<organism evidence="4 5">
    <name type="scientific">Phytophthora infestans (strain T30-4)</name>
    <name type="common">Potato late blight agent</name>
    <dbReference type="NCBI Taxonomy" id="403677"/>
    <lineage>
        <taxon>Eukaryota</taxon>
        <taxon>Sar</taxon>
        <taxon>Stramenopiles</taxon>
        <taxon>Oomycota</taxon>
        <taxon>Peronosporomycetes</taxon>
        <taxon>Peronosporales</taxon>
        <taxon>Peronosporaceae</taxon>
        <taxon>Phytophthora</taxon>
    </lineage>
</organism>
<dbReference type="RefSeq" id="XP_002909820.1">
    <property type="nucleotide sequence ID" value="XM_002909774.1"/>
</dbReference>
<gene>
    <name evidence="4" type="ORF">PITG_22428</name>
</gene>
<evidence type="ECO:0000259" key="3">
    <source>
        <dbReference type="Pfam" id="PF00773"/>
    </source>
</evidence>
<dbReference type="GO" id="GO:0006402">
    <property type="term" value="P:mRNA catabolic process"/>
    <property type="evidence" value="ECO:0007669"/>
    <property type="project" value="TreeGrafter"/>
</dbReference>
<dbReference type="Proteomes" id="UP000006643">
    <property type="component" value="Unassembled WGS sequence"/>
</dbReference>
<dbReference type="GO" id="GO:0000175">
    <property type="term" value="F:3'-5'-RNA exonuclease activity"/>
    <property type="evidence" value="ECO:0007669"/>
    <property type="project" value="TreeGrafter"/>
</dbReference>
<keyword evidence="5" id="KW-1185">Reference proteome</keyword>
<dbReference type="STRING" id="403677.D0RMB0"/>
<dbReference type="InterPro" id="IPR050180">
    <property type="entry name" value="RNR_Ribonuclease"/>
</dbReference>
<dbReference type="InterPro" id="IPR001900">
    <property type="entry name" value="RNase_II/R"/>
</dbReference>
<accession>D0RMB0</accession>
<dbReference type="HOGENOM" id="CLU_1762378_0_0_1"/>
<dbReference type="InParanoid" id="D0RMB0"/>
<evidence type="ECO:0000313" key="5">
    <source>
        <dbReference type="Proteomes" id="UP000006643"/>
    </source>
</evidence>
<dbReference type="SUPFAM" id="SSF50249">
    <property type="entry name" value="Nucleic acid-binding proteins"/>
    <property type="match status" value="1"/>
</dbReference>
<evidence type="ECO:0000256" key="1">
    <source>
        <dbReference type="ARBA" id="ARBA00016366"/>
    </source>
</evidence>
<sequence>MTYEQAHRLLQDVNADVDDVPRRGSTRSQPHKDEHVEGVAGGRIPLQLQQEIREDLRMITDVGRRLSRTRGSQGGLDLSKQEEVRFSLNVSELGQEDVEITVKESLEIHGTIAELMIFANSTVARRLVECYPTHALLRRHPPPTRRCH</sequence>
<dbReference type="GeneID" id="9468213"/>
<dbReference type="PANTHER" id="PTHR23355:SF30">
    <property type="entry name" value="DIS3-LIKE EXONUCLEASE 1"/>
    <property type="match status" value="1"/>
</dbReference>
<proteinExistence type="predicted"/>
<feature type="region of interest" description="Disordered" evidence="2">
    <location>
        <begin position="1"/>
        <end position="38"/>
    </location>
</feature>
<name>D0RMB0_PHYIT</name>
<dbReference type="PANTHER" id="PTHR23355">
    <property type="entry name" value="RIBONUCLEASE"/>
    <property type="match status" value="1"/>
</dbReference>
<dbReference type="EMBL" id="GG690518">
    <property type="protein sequence ID" value="EEY61743.1"/>
    <property type="molecule type" value="Genomic_DNA"/>
</dbReference>
<dbReference type="eggNOG" id="KOG2102">
    <property type="taxonomic scope" value="Eukaryota"/>
</dbReference>
<dbReference type="Pfam" id="PF00773">
    <property type="entry name" value="RNB"/>
    <property type="match status" value="1"/>
</dbReference>
<protein>
    <recommendedName>
        <fullName evidence="1">DIS3-like exonuclease 1</fullName>
    </recommendedName>
</protein>
<reference evidence="5" key="1">
    <citation type="journal article" date="2009" name="Nature">
        <title>Genome sequence and analysis of the Irish potato famine pathogen Phytophthora infestans.</title>
        <authorList>
            <consortium name="The Broad Institute Genome Sequencing Platform"/>
            <person name="Haas B.J."/>
            <person name="Kamoun S."/>
            <person name="Zody M.C."/>
            <person name="Jiang R.H."/>
            <person name="Handsaker R.E."/>
            <person name="Cano L.M."/>
            <person name="Grabherr M."/>
            <person name="Kodira C.D."/>
            <person name="Raffaele S."/>
            <person name="Torto-Alalibo T."/>
            <person name="Bozkurt T.O."/>
            <person name="Ah-Fong A.M."/>
            <person name="Alvarado L."/>
            <person name="Anderson V.L."/>
            <person name="Armstrong M.R."/>
            <person name="Avrova A."/>
            <person name="Baxter L."/>
            <person name="Beynon J."/>
            <person name="Boevink P.C."/>
            <person name="Bollmann S.R."/>
            <person name="Bos J.I."/>
            <person name="Bulone V."/>
            <person name="Cai G."/>
            <person name="Cakir C."/>
            <person name="Carrington J.C."/>
            <person name="Chawner M."/>
            <person name="Conti L."/>
            <person name="Costanzo S."/>
            <person name="Ewan R."/>
            <person name="Fahlgren N."/>
            <person name="Fischbach M.A."/>
            <person name="Fugelstad J."/>
            <person name="Gilroy E.M."/>
            <person name="Gnerre S."/>
            <person name="Green P.J."/>
            <person name="Grenville-Briggs L.J."/>
            <person name="Griffith J."/>
            <person name="Grunwald N.J."/>
            <person name="Horn K."/>
            <person name="Horner N.R."/>
            <person name="Hu C.H."/>
            <person name="Huitema E."/>
            <person name="Jeong D.H."/>
            <person name="Jones A.M."/>
            <person name="Jones J.D."/>
            <person name="Jones R.W."/>
            <person name="Karlsson E.K."/>
            <person name="Kunjeti S.G."/>
            <person name="Lamour K."/>
            <person name="Liu Z."/>
            <person name="Ma L."/>
            <person name="Maclean D."/>
            <person name="Chibucos M.C."/>
            <person name="McDonald H."/>
            <person name="McWalters J."/>
            <person name="Meijer H.J."/>
            <person name="Morgan W."/>
            <person name="Morris P.F."/>
            <person name="Munro C.A."/>
            <person name="O'Neill K."/>
            <person name="Ospina-Giraldo M."/>
            <person name="Pinzon A."/>
            <person name="Pritchard L."/>
            <person name="Ramsahoye B."/>
            <person name="Ren Q."/>
            <person name="Restrepo S."/>
            <person name="Roy S."/>
            <person name="Sadanandom A."/>
            <person name="Savidor A."/>
            <person name="Schornack S."/>
            <person name="Schwartz D.C."/>
            <person name="Schumann U.D."/>
            <person name="Schwessinger B."/>
            <person name="Seyer L."/>
            <person name="Sharpe T."/>
            <person name="Silvar C."/>
            <person name="Song J."/>
            <person name="Studholme D.J."/>
            <person name="Sykes S."/>
            <person name="Thines M."/>
            <person name="van de Vondervoort P.J."/>
            <person name="Phuntumart V."/>
            <person name="Wawra S."/>
            <person name="Weide R."/>
            <person name="Win J."/>
            <person name="Young C."/>
            <person name="Zhou S."/>
            <person name="Fry W."/>
            <person name="Meyers B.C."/>
            <person name="van West P."/>
            <person name="Ristaino J."/>
            <person name="Govers F."/>
            <person name="Birch P.R."/>
            <person name="Whisson S.C."/>
            <person name="Judelson H.S."/>
            <person name="Nusbaum C."/>
        </authorList>
    </citation>
    <scope>NUCLEOTIDE SEQUENCE [LARGE SCALE GENOMIC DNA]</scope>
    <source>
        <strain evidence="5">T30-4</strain>
    </source>
</reference>
<feature type="domain" description="RNB" evidence="3">
    <location>
        <begin position="1"/>
        <end position="145"/>
    </location>
</feature>
<evidence type="ECO:0000256" key="2">
    <source>
        <dbReference type="SAM" id="MobiDB-lite"/>
    </source>
</evidence>
<dbReference type="InterPro" id="IPR012340">
    <property type="entry name" value="NA-bd_OB-fold"/>
</dbReference>
<dbReference type="GO" id="GO:0003723">
    <property type="term" value="F:RNA binding"/>
    <property type="evidence" value="ECO:0007669"/>
    <property type="project" value="InterPro"/>
</dbReference>
<dbReference type="AlphaFoldDB" id="D0RMB0"/>
<dbReference type="OrthoDB" id="372421at2759"/>
<feature type="compositionally biased region" description="Basic and acidic residues" evidence="2">
    <location>
        <begin position="1"/>
        <end position="10"/>
    </location>
</feature>
<evidence type="ECO:0000313" key="4">
    <source>
        <dbReference type="EMBL" id="EEY61743.1"/>
    </source>
</evidence>
<dbReference type="VEuPathDB" id="FungiDB:PITG_22428"/>